<dbReference type="EMBL" id="QWED01000003">
    <property type="protein sequence ID" value="RIJ19573.1"/>
    <property type="molecule type" value="Genomic_DNA"/>
</dbReference>
<proteinExistence type="predicted"/>
<name>A0A399QKW6_9MICO</name>
<feature type="transmembrane region" description="Helical" evidence="1">
    <location>
        <begin position="176"/>
        <end position="196"/>
    </location>
</feature>
<keyword evidence="1" id="KW-0812">Transmembrane</keyword>
<accession>A0A399QKW6</accession>
<feature type="transmembrane region" description="Helical" evidence="1">
    <location>
        <begin position="135"/>
        <end position="164"/>
    </location>
</feature>
<organism evidence="2 3">
    <name type="scientific">Clavibacter nebraskensis</name>
    <dbReference type="NCBI Taxonomy" id="31963"/>
    <lineage>
        <taxon>Bacteria</taxon>
        <taxon>Bacillati</taxon>
        <taxon>Actinomycetota</taxon>
        <taxon>Actinomycetes</taxon>
        <taxon>Micrococcales</taxon>
        <taxon>Microbacteriaceae</taxon>
        <taxon>Clavibacter</taxon>
    </lineage>
</organism>
<keyword evidence="1" id="KW-1133">Transmembrane helix</keyword>
<feature type="transmembrane region" description="Helical" evidence="1">
    <location>
        <begin position="236"/>
        <end position="259"/>
    </location>
</feature>
<evidence type="ECO:0000256" key="1">
    <source>
        <dbReference type="SAM" id="Phobius"/>
    </source>
</evidence>
<protein>
    <recommendedName>
        <fullName evidence="4">Peptidase family M50</fullName>
    </recommendedName>
</protein>
<evidence type="ECO:0000313" key="2">
    <source>
        <dbReference type="EMBL" id="RIJ19573.1"/>
    </source>
</evidence>
<sequence length="309" mass="33219">MRYRAVHVDAAFALAPGVTVETGCVRDVMGRAHPVDGYGELIAKNCRVAVASRELTSVMAELSGTPAEQVETALLHYAQQLHSRNLISVHQSFLVELYWEFVLWPTDLMLLLGTRRMPPPRFSSRRIYPSTVLHLARAVVESFSFLTVASLCLTFVVIAATLILDPLVPRLDIERSGVLALVAASATLLVLLAAFVHEMGHLLACRLLGIPVLGIQARRGATSVLMPRARGRQLRAAVLAGPAAGALFCMASAAVALGIPSPGWQFATIDNVRLSLGLVSLLIGVAQLVSLLPLAGDGRALRDLGRERR</sequence>
<evidence type="ECO:0000313" key="3">
    <source>
        <dbReference type="Proteomes" id="UP000265361"/>
    </source>
</evidence>
<keyword evidence="1" id="KW-0472">Membrane</keyword>
<dbReference type="AlphaFoldDB" id="A0A399QKW6"/>
<reference evidence="2 3" key="1">
    <citation type="submission" date="2018-08" db="EMBL/GenBank/DDBJ databases">
        <title>Genome Sequence of Clavibacter michiganensis Subspecies type strains, and the Atypical Peach-Colored Strains Isolated from Tomato.</title>
        <authorList>
            <person name="Osdaghi E."/>
            <person name="Portier P."/>
            <person name="Briand M."/>
            <person name="Jacques M.-A."/>
        </authorList>
    </citation>
    <scope>NUCLEOTIDE SEQUENCE [LARGE SCALE GENOMIC DNA]</scope>
    <source>
        <strain evidence="2 3">CFBP 7577</strain>
    </source>
</reference>
<comment type="caution">
    <text evidence="2">The sequence shown here is derived from an EMBL/GenBank/DDBJ whole genome shotgun (WGS) entry which is preliminary data.</text>
</comment>
<feature type="transmembrane region" description="Helical" evidence="1">
    <location>
        <begin position="274"/>
        <end position="296"/>
    </location>
</feature>
<dbReference type="Proteomes" id="UP000265361">
    <property type="component" value="Unassembled WGS sequence"/>
</dbReference>
<gene>
    <name evidence="2" type="ORF">DZF97_00375</name>
</gene>
<evidence type="ECO:0008006" key="4">
    <source>
        <dbReference type="Google" id="ProtNLM"/>
    </source>
</evidence>